<evidence type="ECO:0008006" key="4">
    <source>
        <dbReference type="Google" id="ProtNLM"/>
    </source>
</evidence>
<keyword evidence="1" id="KW-0472">Membrane</keyword>
<feature type="transmembrane region" description="Helical" evidence="1">
    <location>
        <begin position="157"/>
        <end position="174"/>
    </location>
</feature>
<feature type="transmembrane region" description="Helical" evidence="1">
    <location>
        <begin position="133"/>
        <end position="150"/>
    </location>
</feature>
<feature type="transmembrane region" description="Helical" evidence="1">
    <location>
        <begin position="318"/>
        <end position="341"/>
    </location>
</feature>
<evidence type="ECO:0000313" key="2">
    <source>
        <dbReference type="EMBL" id="MEZ8090730.1"/>
    </source>
</evidence>
<feature type="transmembrane region" description="Helical" evidence="1">
    <location>
        <begin position="100"/>
        <end position="121"/>
    </location>
</feature>
<reference evidence="2 3" key="1">
    <citation type="submission" date="2024-06" db="EMBL/GenBank/DDBJ databases">
        <authorList>
            <person name="Steensen K."/>
            <person name="Seneca J."/>
            <person name="Bartlau N."/>
            <person name="Yu A.X."/>
            <person name="Polz M.F."/>
        </authorList>
    </citation>
    <scope>NUCLEOTIDE SEQUENCE [LARGE SCALE GENOMIC DNA]</scope>
    <source>
        <strain evidence="2 3">5S240</strain>
    </source>
</reference>
<comment type="caution">
    <text evidence="2">The sequence shown here is derived from an EMBL/GenBank/DDBJ whole genome shotgun (WGS) entry which is preliminary data.</text>
</comment>
<gene>
    <name evidence="2" type="ORF">ACED24_11750</name>
</gene>
<evidence type="ECO:0000256" key="1">
    <source>
        <dbReference type="SAM" id="Phobius"/>
    </source>
</evidence>
<accession>A0ABV4LI40</accession>
<keyword evidence="3" id="KW-1185">Reference proteome</keyword>
<feature type="transmembrane region" description="Helical" evidence="1">
    <location>
        <begin position="348"/>
        <end position="367"/>
    </location>
</feature>
<proteinExistence type="predicted"/>
<keyword evidence="1" id="KW-0812">Transmembrane</keyword>
<feature type="transmembrane region" description="Helical" evidence="1">
    <location>
        <begin position="382"/>
        <end position="401"/>
    </location>
</feature>
<keyword evidence="1" id="KW-1133">Transmembrane helix</keyword>
<feature type="transmembrane region" description="Helical" evidence="1">
    <location>
        <begin position="180"/>
        <end position="197"/>
    </location>
</feature>
<protein>
    <recommendedName>
        <fullName evidence="4">Oligosaccharide repeat unit polymerase</fullName>
    </recommendedName>
</protein>
<feature type="transmembrane region" description="Helical" evidence="1">
    <location>
        <begin position="204"/>
        <end position="225"/>
    </location>
</feature>
<evidence type="ECO:0000313" key="3">
    <source>
        <dbReference type="Proteomes" id="UP001569177"/>
    </source>
</evidence>
<name>A0ABV4LI40_9VIBR</name>
<organism evidence="2 3">
    <name type="scientific">Vibrio kanaloae</name>
    <dbReference type="NCBI Taxonomy" id="170673"/>
    <lineage>
        <taxon>Bacteria</taxon>
        <taxon>Pseudomonadati</taxon>
        <taxon>Pseudomonadota</taxon>
        <taxon>Gammaproteobacteria</taxon>
        <taxon>Vibrionales</taxon>
        <taxon>Vibrionaceae</taxon>
        <taxon>Vibrio</taxon>
    </lineage>
</organism>
<dbReference type="RefSeq" id="WP_017055398.1">
    <property type="nucleotide sequence ID" value="NZ_JBGONX010000006.1"/>
</dbReference>
<feature type="transmembrane region" description="Helical" evidence="1">
    <location>
        <begin position="56"/>
        <end position="79"/>
    </location>
</feature>
<sequence length="404" mass="46201">MSIFYFYVILSAITSMVVFRPRRRIDFISVGFLSQQLYFIPLTLQAFGVEMLWGDYHYYTAIVGCYFLLCLMFFALLKIHDNKGEVKIKPFIDLNIFSKFMCIMVLLGFSLSFIASGGGIFFLTKQEMMKSLGYGYILWSISTIILLPFSIHLKNKFLMAVSAISILIIVFIGFRSPAAIAIIAAIVSLCYTNKISIHKLGMKNICIILIVGLLFFFYKGVYSGIKLGNYELVLLRLTDANYYLNSLVNSEPSMTTMILSKTLEHDLRIDFYHFQNIIVSMGFFGPFQPDIQSFNSIMQPEFFPGLSWGVGSNVWANVYAILGWGGLLLFITFYCLSLYLISFVLSRITGFYFLALCPLASYWAFYIHRNDLAYQISLEKRVGIIILLVAILTFLVQKWCVNEK</sequence>
<feature type="transmembrane region" description="Helical" evidence="1">
    <location>
        <begin position="25"/>
        <end position="44"/>
    </location>
</feature>
<dbReference type="EMBL" id="JBGOOJ010000009">
    <property type="protein sequence ID" value="MEZ8090730.1"/>
    <property type="molecule type" value="Genomic_DNA"/>
</dbReference>
<dbReference type="Proteomes" id="UP001569177">
    <property type="component" value="Unassembled WGS sequence"/>
</dbReference>